<name>K0KM44_WICCF</name>
<dbReference type="GO" id="GO:0005675">
    <property type="term" value="C:transcription factor TFIIH holo complex"/>
    <property type="evidence" value="ECO:0007669"/>
    <property type="project" value="TreeGrafter"/>
</dbReference>
<evidence type="ECO:0000256" key="1">
    <source>
        <dbReference type="SAM" id="MobiDB-lite"/>
    </source>
</evidence>
<dbReference type="PANTHER" id="PTHR37781:SF1">
    <property type="entry name" value="ADR380WP"/>
    <property type="match status" value="1"/>
</dbReference>
<comment type="caution">
    <text evidence="2">The sequence shown here is derived from an EMBL/GenBank/DDBJ whole genome shotgun (WGS) entry which is preliminary data.</text>
</comment>
<reference evidence="2 3" key="1">
    <citation type="journal article" date="2012" name="Eukaryot. Cell">
        <title>Draft genome sequence of Wickerhamomyces ciferrii NRRL Y-1031 F-60-10.</title>
        <authorList>
            <person name="Schneider J."/>
            <person name="Andrea H."/>
            <person name="Blom J."/>
            <person name="Jaenicke S."/>
            <person name="Ruckert C."/>
            <person name="Schorsch C."/>
            <person name="Szczepanowski R."/>
            <person name="Farwick M."/>
            <person name="Goesmann A."/>
            <person name="Puhler A."/>
            <person name="Schaffer S."/>
            <person name="Tauch A."/>
            <person name="Kohler T."/>
            <person name="Brinkrolf K."/>
        </authorList>
    </citation>
    <scope>NUCLEOTIDE SEQUENCE [LARGE SCALE GENOMIC DNA]</scope>
    <source>
        <strain evidence="3">ATCC 14091 / BCRC 22168 / CBS 111 / JCM 3599 / NBRC 0793 / NRRL Y-1031 F-60-10</strain>
    </source>
</reference>
<feature type="region of interest" description="Disordered" evidence="1">
    <location>
        <begin position="1"/>
        <end position="64"/>
    </location>
</feature>
<evidence type="ECO:0000313" key="3">
    <source>
        <dbReference type="Proteomes" id="UP000009328"/>
    </source>
</evidence>
<dbReference type="HOGENOM" id="CLU_061844_0_0_1"/>
<dbReference type="eggNOG" id="ENOG502QZN7">
    <property type="taxonomic scope" value="Eukaryota"/>
</dbReference>
<dbReference type="AlphaFoldDB" id="K0KM44"/>
<evidence type="ECO:0000313" key="2">
    <source>
        <dbReference type="EMBL" id="CCH44071.1"/>
    </source>
</evidence>
<proteinExistence type="predicted"/>
<sequence length="287" mass="32189">MSQEADYSNAPTSPRHPDADQEVNGLPEESISQSELDLLDLNPDLEAGNGPTSEIPNSQSAGRVKLENDANVAAVEELGDRIEDFQPVIVPSPLNANEQSNDTTPKRRLSLSQQSKFINYVDERLLAIQRRFVQALGLSELGYKSINELIADLKQLISFIWFSIDNDSNTHLTKDQFKELPSTNFGQTDYLIRIAGDLLEYIDKLAFEEDSGVKILKLIDEVDQKISRLIDGRIPGGKGLTGTDIVRIQGIAERARLAIIEAFEKKKIEGYRYELTKVYERVLDRVI</sequence>
<dbReference type="EMBL" id="CAIF01000108">
    <property type="protein sequence ID" value="CCH44071.1"/>
    <property type="molecule type" value="Genomic_DNA"/>
</dbReference>
<dbReference type="Proteomes" id="UP000009328">
    <property type="component" value="Unassembled WGS sequence"/>
</dbReference>
<dbReference type="Pfam" id="PF17110">
    <property type="entry name" value="TFB6"/>
    <property type="match status" value="1"/>
</dbReference>
<protein>
    <submittedName>
        <fullName evidence="2">Uncharacterized protein</fullName>
    </submittedName>
</protein>
<dbReference type="PANTHER" id="PTHR37781">
    <property type="entry name" value="TFIIH COMPLEX SUBUNIT"/>
    <property type="match status" value="1"/>
</dbReference>
<keyword evidence="3" id="KW-1185">Reference proteome</keyword>
<dbReference type="InParanoid" id="K0KM44"/>
<accession>K0KM44</accession>
<feature type="compositionally biased region" description="Polar residues" evidence="1">
    <location>
        <begin position="50"/>
        <end position="61"/>
    </location>
</feature>
<dbReference type="InterPro" id="IPR031349">
    <property type="entry name" value="Tfb6"/>
</dbReference>
<dbReference type="STRING" id="1206466.K0KM44"/>
<organism evidence="2 3">
    <name type="scientific">Wickerhamomyces ciferrii (strain ATCC 14091 / BCRC 22168 / CBS 111 / JCM 3599 / NBRC 0793 / NRRL Y-1031 F-60-10)</name>
    <name type="common">Yeast</name>
    <name type="synonym">Pichia ciferrii</name>
    <dbReference type="NCBI Taxonomy" id="1206466"/>
    <lineage>
        <taxon>Eukaryota</taxon>
        <taxon>Fungi</taxon>
        <taxon>Dikarya</taxon>
        <taxon>Ascomycota</taxon>
        <taxon>Saccharomycotina</taxon>
        <taxon>Saccharomycetes</taxon>
        <taxon>Phaffomycetales</taxon>
        <taxon>Wickerhamomycetaceae</taxon>
        <taxon>Wickerhamomyces</taxon>
    </lineage>
</organism>
<feature type="compositionally biased region" description="Polar residues" evidence="1">
    <location>
        <begin position="1"/>
        <end position="12"/>
    </location>
</feature>
<dbReference type="FunCoup" id="K0KM44">
    <property type="interactions" value="25"/>
</dbReference>
<gene>
    <name evidence="2" type="ORF">BN7_3630</name>
</gene>